<evidence type="ECO:0000259" key="17">
    <source>
        <dbReference type="PROSITE" id="PS50893"/>
    </source>
</evidence>
<proteinExistence type="inferred from homology"/>
<keyword evidence="8" id="KW-0863">Zinc-finger</keyword>
<keyword evidence="9" id="KW-0862">Zinc</keyword>
<evidence type="ECO:0000256" key="9">
    <source>
        <dbReference type="ARBA" id="ARBA00022833"/>
    </source>
</evidence>
<evidence type="ECO:0000256" key="5">
    <source>
        <dbReference type="ARBA" id="ARBA00022741"/>
    </source>
</evidence>
<evidence type="ECO:0000256" key="7">
    <source>
        <dbReference type="ARBA" id="ARBA00022769"/>
    </source>
</evidence>
<gene>
    <name evidence="18" type="ORF">SAMN05444359_103134</name>
</gene>
<dbReference type="InParanoid" id="A0A1H9BJL6"/>
<dbReference type="InterPro" id="IPR041552">
    <property type="entry name" value="UvrA_DNA-bd"/>
</dbReference>
<dbReference type="PROSITE" id="PS50893">
    <property type="entry name" value="ABC_TRANSPORTER_2"/>
    <property type="match status" value="2"/>
</dbReference>
<evidence type="ECO:0000256" key="12">
    <source>
        <dbReference type="ARBA" id="ARBA00023125"/>
    </source>
</evidence>
<keyword evidence="12" id="KW-0238">DNA-binding</keyword>
<evidence type="ECO:0000256" key="10">
    <source>
        <dbReference type="ARBA" id="ARBA00022840"/>
    </source>
</evidence>
<evidence type="ECO:0000256" key="14">
    <source>
        <dbReference type="ARBA" id="ARBA00038000"/>
    </source>
</evidence>
<dbReference type="InterPro" id="IPR003439">
    <property type="entry name" value="ABC_transporter-like_ATP-bd"/>
</dbReference>
<comment type="subcellular location">
    <subcellularLocation>
        <location evidence="1">Cytoplasm</location>
    </subcellularLocation>
</comment>
<comment type="similarity">
    <text evidence="14">Belongs to the ABC transporter superfamily. UvrA family.</text>
</comment>
<dbReference type="InterPro" id="IPR027417">
    <property type="entry name" value="P-loop_NTPase"/>
</dbReference>
<dbReference type="STRING" id="478744.SAMN05444359_103134"/>
<dbReference type="Pfam" id="PF17755">
    <property type="entry name" value="UvrA_DNA-bind"/>
    <property type="match status" value="1"/>
</dbReference>
<evidence type="ECO:0000256" key="1">
    <source>
        <dbReference type="ARBA" id="ARBA00004496"/>
    </source>
</evidence>
<evidence type="ECO:0000256" key="11">
    <source>
        <dbReference type="ARBA" id="ARBA00022881"/>
    </source>
</evidence>
<evidence type="ECO:0000256" key="3">
    <source>
        <dbReference type="ARBA" id="ARBA00022723"/>
    </source>
</evidence>
<evidence type="ECO:0000256" key="2">
    <source>
        <dbReference type="ARBA" id="ARBA00022490"/>
    </source>
</evidence>
<keyword evidence="19" id="KW-1185">Reference proteome</keyword>
<name>A0A1H9BJL6_9BACT</name>
<dbReference type="Gene3D" id="3.30.1490.20">
    <property type="entry name" value="ATP-grasp fold, A domain"/>
    <property type="match status" value="1"/>
</dbReference>
<dbReference type="PANTHER" id="PTHR43152">
    <property type="entry name" value="UVRABC SYSTEM PROTEIN A"/>
    <property type="match status" value="1"/>
</dbReference>
<reference evidence="19" key="1">
    <citation type="submission" date="2016-10" db="EMBL/GenBank/DDBJ databases">
        <authorList>
            <person name="Varghese N."/>
            <person name="Submissions S."/>
        </authorList>
    </citation>
    <scope>NUCLEOTIDE SEQUENCE [LARGE SCALE GENOMIC DNA]</scope>
    <source>
        <strain evidence="19">DSM 24740</strain>
    </source>
</reference>
<evidence type="ECO:0000256" key="6">
    <source>
        <dbReference type="ARBA" id="ARBA00022763"/>
    </source>
</evidence>
<protein>
    <recommendedName>
        <fullName evidence="15">UvrABC system protein A</fullName>
    </recommendedName>
    <alternativeName>
        <fullName evidence="16">Excinuclease ABC subunit A</fullName>
    </alternativeName>
</protein>
<evidence type="ECO:0000256" key="13">
    <source>
        <dbReference type="ARBA" id="ARBA00023204"/>
    </source>
</evidence>
<dbReference type="PROSITE" id="PS00211">
    <property type="entry name" value="ABC_TRANSPORTER_1"/>
    <property type="match status" value="1"/>
</dbReference>
<keyword evidence="7" id="KW-0228">DNA excision</keyword>
<evidence type="ECO:0000256" key="8">
    <source>
        <dbReference type="ARBA" id="ARBA00022771"/>
    </source>
</evidence>
<dbReference type="EMBL" id="FOFB01000003">
    <property type="protein sequence ID" value="SEP88468.1"/>
    <property type="molecule type" value="Genomic_DNA"/>
</dbReference>
<dbReference type="GO" id="GO:0006289">
    <property type="term" value="P:nucleotide-excision repair"/>
    <property type="evidence" value="ECO:0007669"/>
    <property type="project" value="InterPro"/>
</dbReference>
<evidence type="ECO:0000256" key="4">
    <source>
        <dbReference type="ARBA" id="ARBA00022737"/>
    </source>
</evidence>
<dbReference type="GO" id="GO:0009380">
    <property type="term" value="C:excinuclease repair complex"/>
    <property type="evidence" value="ECO:0007669"/>
    <property type="project" value="InterPro"/>
</dbReference>
<feature type="domain" description="ABC transporter" evidence="17">
    <location>
        <begin position="356"/>
        <end position="595"/>
    </location>
</feature>
<dbReference type="PANTHER" id="PTHR43152:SF3">
    <property type="entry name" value="UVRABC SYSTEM PROTEIN A"/>
    <property type="match status" value="1"/>
</dbReference>
<dbReference type="GO" id="GO:0004518">
    <property type="term" value="F:nuclease activity"/>
    <property type="evidence" value="ECO:0007669"/>
    <property type="project" value="UniProtKB-KW"/>
</dbReference>
<evidence type="ECO:0000313" key="19">
    <source>
        <dbReference type="Proteomes" id="UP000199021"/>
    </source>
</evidence>
<dbReference type="NCBIfam" id="TIGR00630">
    <property type="entry name" value="uvra"/>
    <property type="match status" value="1"/>
</dbReference>
<dbReference type="InterPro" id="IPR004602">
    <property type="entry name" value="UvrA"/>
</dbReference>
<organism evidence="18 19">
    <name type="scientific">Neolewinella agarilytica</name>
    <dbReference type="NCBI Taxonomy" id="478744"/>
    <lineage>
        <taxon>Bacteria</taxon>
        <taxon>Pseudomonadati</taxon>
        <taxon>Bacteroidota</taxon>
        <taxon>Saprospiria</taxon>
        <taxon>Saprospirales</taxon>
        <taxon>Lewinellaceae</taxon>
        <taxon>Neolewinella</taxon>
    </lineage>
</organism>
<keyword evidence="13" id="KW-0234">DNA repair</keyword>
<dbReference type="Gene3D" id="1.10.8.280">
    <property type="entry name" value="ABC transporter ATPase domain-like"/>
    <property type="match status" value="1"/>
</dbReference>
<dbReference type="Proteomes" id="UP000199021">
    <property type="component" value="Unassembled WGS sequence"/>
</dbReference>
<dbReference type="OrthoDB" id="9809851at2"/>
<dbReference type="GO" id="GO:0005524">
    <property type="term" value="F:ATP binding"/>
    <property type="evidence" value="ECO:0007669"/>
    <property type="project" value="UniProtKB-KW"/>
</dbReference>
<dbReference type="Gene3D" id="3.40.50.300">
    <property type="entry name" value="P-loop containing nucleotide triphosphate hydrolases"/>
    <property type="match status" value="2"/>
</dbReference>
<keyword evidence="10" id="KW-0067">ATP-binding</keyword>
<dbReference type="InterPro" id="IPR041102">
    <property type="entry name" value="UvrA_inter"/>
</dbReference>
<accession>A0A1H9BJL6</accession>
<dbReference type="Gene3D" id="1.20.1580.10">
    <property type="entry name" value="ABC transporter ATPase like domain"/>
    <property type="match status" value="2"/>
</dbReference>
<evidence type="ECO:0000256" key="15">
    <source>
        <dbReference type="ARBA" id="ARBA00039316"/>
    </source>
</evidence>
<dbReference type="RefSeq" id="WP_090165590.1">
    <property type="nucleotide sequence ID" value="NZ_FOFB01000003.1"/>
</dbReference>
<dbReference type="InterPro" id="IPR013815">
    <property type="entry name" value="ATP_grasp_subdomain_1"/>
</dbReference>
<keyword evidence="4" id="KW-0677">Repeat</keyword>
<keyword evidence="2" id="KW-0963">Cytoplasm</keyword>
<dbReference type="SUPFAM" id="SSF52540">
    <property type="entry name" value="P-loop containing nucleoside triphosphate hydrolases"/>
    <property type="match status" value="2"/>
</dbReference>
<dbReference type="InterPro" id="IPR017871">
    <property type="entry name" value="ABC_transporter-like_CS"/>
</dbReference>
<keyword evidence="11" id="KW-0267">Excision nuclease</keyword>
<dbReference type="GO" id="GO:0003677">
    <property type="term" value="F:DNA binding"/>
    <property type="evidence" value="ECO:0007669"/>
    <property type="project" value="UniProtKB-KW"/>
</dbReference>
<dbReference type="Pfam" id="PF17760">
    <property type="entry name" value="UvrA_inter"/>
    <property type="match status" value="1"/>
</dbReference>
<dbReference type="GO" id="GO:0005737">
    <property type="term" value="C:cytoplasm"/>
    <property type="evidence" value="ECO:0007669"/>
    <property type="project" value="UniProtKB-SubCell"/>
</dbReference>
<dbReference type="GO" id="GO:0016887">
    <property type="term" value="F:ATP hydrolysis activity"/>
    <property type="evidence" value="ECO:0007669"/>
    <property type="project" value="InterPro"/>
</dbReference>
<evidence type="ECO:0000256" key="16">
    <source>
        <dbReference type="ARBA" id="ARBA00042156"/>
    </source>
</evidence>
<keyword evidence="3" id="KW-0479">Metal-binding</keyword>
<dbReference type="GO" id="GO:0008270">
    <property type="term" value="F:zinc ion binding"/>
    <property type="evidence" value="ECO:0007669"/>
    <property type="project" value="UniProtKB-KW"/>
</dbReference>
<evidence type="ECO:0000313" key="18">
    <source>
        <dbReference type="EMBL" id="SEP88468.1"/>
    </source>
</evidence>
<keyword evidence="6" id="KW-0227">DNA damage</keyword>
<keyword evidence="5" id="KW-0547">Nucleotide-binding</keyword>
<feature type="domain" description="ABC transporter" evidence="17">
    <location>
        <begin position="608"/>
        <end position="940"/>
    </location>
</feature>
<sequence length="946" mass="104611">MSKNSDLSAADLRTSIFIKGAAANNLKSVDLVIPKNQLVVVTGVSGSGKSSITMDTLFAEGQRRYVESLSSYARQFLMRMKKPEVDYIRGICPAIAIEQKTTTANARSTVGTLTEIYDFFRLLYARAGRTFSPISGKEVKRHRVTDVVDHILAMDEGSRVHLYAPLPREYDDRTLRRELELLVQKGYTRVMADDEVKQIEDILEENLPSLAKTLIELEDHEEMMVLIDRFIVKADDEENNKRIADSVQTSFSEGGGEVIVYLDADNWTAWNNRFELDGMTFMEPSPSLFNYNNPAGACPTCEGFGRTMGIDEDKVIPDPSKSVYDGAVAPWSGATFGSWQKDFLRQANKFEFPVHTPYGDLTKDQQRVLWEGNRHVGGITDFFDQLGKKLYKIQNRIMLARYRGRTTCHTCRGGRLRREAEYVKVGGTAITELIDLPIDQLQTYFKNIKLNEHDATIARRLLLEINNRLKSMMDLGLSYLTINRLSSTLSGGESQRINLTRTLGSNLTASMYILDEPSVGLHPRDTERLVAVLRRLRDLGNTVLVVEHEEGVIAAADYLIDVGPAAGIHGGEIVFAGPYEDIHSEAADSLTTKYMNGTMSVPVPEQRRRLTNWLNIEGARMHNLKKIDAKIPLNALTVISGVSGSGKTSLIKGILYPALRRELGEGSSQAPGPHAGLSGDLKILTQVEMVSQSPIGKSSRSNPVTYVGAYDTIRAMMADQQLSKIRGYGPGHFSFNVDGGRCPTCKGEGEQTVEMQFLADVRLVCEECNGARFKRELLDVNYNGKNISEILDLSVDEAVDFFAEEASISRKLKPLQDVGLGYITLGQASSTLSGGEAQRVKLASFLTKEKKGEHIFFIFDEPTTGLHFHDVAILLTALNALVERGHTVLVVEHNMDVIKSADYLIDLGPEGGRDGGHIVFQGTPEALVENGEGFTAGYLKEALAGN</sequence>
<dbReference type="AlphaFoldDB" id="A0A1H9BJL6"/>